<dbReference type="SUPFAM" id="SSF48452">
    <property type="entry name" value="TPR-like"/>
    <property type="match status" value="1"/>
</dbReference>
<dbReference type="PANTHER" id="PTHR46533:SF1">
    <property type="entry name" value="ZINC FINGER MYND DOMAIN-CONTAINING PROTEIN 12"/>
    <property type="match status" value="1"/>
</dbReference>
<dbReference type="Pfam" id="PF13424">
    <property type="entry name" value="TPR_12"/>
    <property type="match status" value="1"/>
</dbReference>
<dbReference type="Gene3D" id="1.25.40.10">
    <property type="entry name" value="Tetratricopeptide repeat domain"/>
    <property type="match status" value="1"/>
</dbReference>
<feature type="domain" description="MYND-type" evidence="5">
    <location>
        <begin position="45"/>
        <end position="82"/>
    </location>
</feature>
<sequence>MLLLLLLLSRYFFPEASRIFSADRLKPVEMSVYPFAVPKGIKLLCELCQKSANLVCTNCKVTYYCCSGHQTSDQESVHSCICDNLAKVRQPEKYGISEEQRQRRKQEIRQLNIEIIQTATTRAHHLLFQGLHEQALPAALHSVKFCMEIYGLQSIELIPSYLCLGDACIGLGRLADAEQYLSQANWIALTNPKCPSSILYNLHRNLGLLYAAKGDYAEAARHFADDIYHASEEYGTDSLKTSGGYYHMANVFFRQSKMDIAMSLYRQVTKIWHNYLLEIASNKIKKLTSPKTLAAVRLTAEHRTGGLDETEEAEGIQVLSTIFDIWESSHKKHSKDLAETSLALAMLFYCLEQYDKAKKFCNKAYQVCEDKEYSETILKFLNSSKELSP</sequence>
<dbReference type="Gene3D" id="6.10.140.2220">
    <property type="match status" value="1"/>
</dbReference>
<dbReference type="AlphaFoldDB" id="A0A6P7TXG8"/>
<reference evidence="7" key="1">
    <citation type="submission" date="2025-08" db="UniProtKB">
        <authorList>
            <consortium name="RefSeq"/>
        </authorList>
    </citation>
    <scope>IDENTIFICATION</scope>
</reference>
<dbReference type="KEGG" id="osn:115231196"/>
<dbReference type="RefSeq" id="XP_029657129.1">
    <property type="nucleotide sequence ID" value="XM_029801269.2"/>
</dbReference>
<evidence type="ECO:0000256" key="1">
    <source>
        <dbReference type="ARBA" id="ARBA00022723"/>
    </source>
</evidence>
<keyword evidence="6" id="KW-1185">Reference proteome</keyword>
<dbReference type="SMART" id="SM00028">
    <property type="entry name" value="TPR"/>
    <property type="match status" value="4"/>
</dbReference>
<dbReference type="PANTHER" id="PTHR46533">
    <property type="entry name" value="ZINC FINGER MYND DOMAIN-CONTAINING PROTEIN 12"/>
    <property type="match status" value="1"/>
</dbReference>
<evidence type="ECO:0000256" key="3">
    <source>
        <dbReference type="ARBA" id="ARBA00022833"/>
    </source>
</evidence>
<dbReference type="Proteomes" id="UP000515154">
    <property type="component" value="Unplaced"/>
</dbReference>
<dbReference type="SUPFAM" id="SSF144232">
    <property type="entry name" value="HIT/MYND zinc finger-like"/>
    <property type="match status" value="1"/>
</dbReference>
<dbReference type="InterPro" id="IPR053248">
    <property type="entry name" value="Zinc_finger_MYND_domain"/>
</dbReference>
<evidence type="ECO:0000313" key="6">
    <source>
        <dbReference type="Proteomes" id="UP000515154"/>
    </source>
</evidence>
<name>A0A6P7TXG8_9MOLL</name>
<evidence type="ECO:0000256" key="2">
    <source>
        <dbReference type="ARBA" id="ARBA00022771"/>
    </source>
</evidence>
<keyword evidence="2" id="KW-0863">Zinc-finger</keyword>
<dbReference type="PROSITE" id="PS01360">
    <property type="entry name" value="ZF_MYND_1"/>
    <property type="match status" value="1"/>
</dbReference>
<dbReference type="InterPro" id="IPR011990">
    <property type="entry name" value="TPR-like_helical_dom_sf"/>
</dbReference>
<keyword evidence="1" id="KW-0479">Metal-binding</keyword>
<dbReference type="GO" id="GO:0008270">
    <property type="term" value="F:zinc ion binding"/>
    <property type="evidence" value="ECO:0007669"/>
    <property type="project" value="UniProtKB-KW"/>
</dbReference>
<protein>
    <submittedName>
        <fullName evidence="7">Zinc finger MYND domain-containing protein 12-like</fullName>
    </submittedName>
</protein>
<dbReference type="InterPro" id="IPR019734">
    <property type="entry name" value="TPR_rpt"/>
</dbReference>
<dbReference type="InterPro" id="IPR002893">
    <property type="entry name" value="Znf_MYND"/>
</dbReference>
<feature type="chain" id="PRO_5028145393" evidence="4">
    <location>
        <begin position="17"/>
        <end position="389"/>
    </location>
</feature>
<keyword evidence="4" id="KW-0732">Signal</keyword>
<proteinExistence type="predicted"/>
<accession>A0A6P7TXG8</accession>
<keyword evidence="3" id="KW-0862">Zinc</keyword>
<evidence type="ECO:0000256" key="4">
    <source>
        <dbReference type="SAM" id="SignalP"/>
    </source>
</evidence>
<organism evidence="6 7">
    <name type="scientific">Octopus sinensis</name>
    <name type="common">East Asian common octopus</name>
    <dbReference type="NCBI Taxonomy" id="2607531"/>
    <lineage>
        <taxon>Eukaryota</taxon>
        <taxon>Metazoa</taxon>
        <taxon>Spiralia</taxon>
        <taxon>Lophotrochozoa</taxon>
        <taxon>Mollusca</taxon>
        <taxon>Cephalopoda</taxon>
        <taxon>Coleoidea</taxon>
        <taxon>Octopodiformes</taxon>
        <taxon>Octopoda</taxon>
        <taxon>Incirrata</taxon>
        <taxon>Octopodidae</taxon>
        <taxon>Octopus</taxon>
    </lineage>
</organism>
<feature type="signal peptide" evidence="4">
    <location>
        <begin position="1"/>
        <end position="16"/>
    </location>
</feature>
<gene>
    <name evidence="7" type="primary">LOC115231196</name>
</gene>
<evidence type="ECO:0000259" key="5">
    <source>
        <dbReference type="PROSITE" id="PS01360"/>
    </source>
</evidence>
<evidence type="ECO:0000313" key="7">
    <source>
        <dbReference type="RefSeq" id="XP_029657129.1"/>
    </source>
</evidence>